<feature type="region of interest" description="Disordered" evidence="1">
    <location>
        <begin position="52"/>
        <end position="112"/>
    </location>
</feature>
<dbReference type="Proteomes" id="UP000193986">
    <property type="component" value="Unassembled WGS sequence"/>
</dbReference>
<proteinExistence type="predicted"/>
<feature type="compositionally biased region" description="Pro residues" evidence="1">
    <location>
        <begin position="60"/>
        <end position="93"/>
    </location>
</feature>
<protein>
    <submittedName>
        <fullName evidence="2">Uncharacterized protein</fullName>
    </submittedName>
</protein>
<dbReference type="AlphaFoldDB" id="A0A1Y2AJU5"/>
<evidence type="ECO:0000256" key="1">
    <source>
        <dbReference type="SAM" id="MobiDB-lite"/>
    </source>
</evidence>
<accession>A0A1Y2AJU5</accession>
<reference evidence="2 3" key="1">
    <citation type="submission" date="2016-07" db="EMBL/GenBank/DDBJ databases">
        <title>Pervasive Adenine N6-methylation of Active Genes in Fungi.</title>
        <authorList>
            <consortium name="DOE Joint Genome Institute"/>
            <person name="Mondo S.J."/>
            <person name="Dannebaum R.O."/>
            <person name="Kuo R.C."/>
            <person name="Labutti K."/>
            <person name="Haridas S."/>
            <person name="Kuo A."/>
            <person name="Salamov A."/>
            <person name="Ahrendt S.R."/>
            <person name="Lipzen A."/>
            <person name="Sullivan W."/>
            <person name="Andreopoulos W.B."/>
            <person name="Clum A."/>
            <person name="Lindquist E."/>
            <person name="Daum C."/>
            <person name="Ramamoorthy G.K."/>
            <person name="Gryganskyi A."/>
            <person name="Culley D."/>
            <person name="Magnuson J.K."/>
            <person name="James T.Y."/>
            <person name="O'Malley M.A."/>
            <person name="Stajich J.E."/>
            <person name="Spatafora J.W."/>
            <person name="Visel A."/>
            <person name="Grigoriev I.V."/>
        </authorList>
    </citation>
    <scope>NUCLEOTIDE SEQUENCE [LARGE SCALE GENOMIC DNA]</scope>
    <source>
        <strain evidence="2 3">68-887.2</strain>
    </source>
</reference>
<name>A0A1Y2AJU5_9TREE</name>
<dbReference type="EMBL" id="MCFC01000087">
    <property type="protein sequence ID" value="ORY22838.1"/>
    <property type="molecule type" value="Genomic_DNA"/>
</dbReference>
<keyword evidence="3" id="KW-1185">Reference proteome</keyword>
<organism evidence="2 3">
    <name type="scientific">Naematelia encephala</name>
    <dbReference type="NCBI Taxonomy" id="71784"/>
    <lineage>
        <taxon>Eukaryota</taxon>
        <taxon>Fungi</taxon>
        <taxon>Dikarya</taxon>
        <taxon>Basidiomycota</taxon>
        <taxon>Agaricomycotina</taxon>
        <taxon>Tremellomycetes</taxon>
        <taxon>Tremellales</taxon>
        <taxon>Naemateliaceae</taxon>
        <taxon>Naematelia</taxon>
    </lineage>
</organism>
<evidence type="ECO:0000313" key="2">
    <source>
        <dbReference type="EMBL" id="ORY22838.1"/>
    </source>
</evidence>
<evidence type="ECO:0000313" key="3">
    <source>
        <dbReference type="Proteomes" id="UP000193986"/>
    </source>
</evidence>
<gene>
    <name evidence="2" type="ORF">BCR39DRAFT_550753</name>
</gene>
<comment type="caution">
    <text evidence="2">The sequence shown here is derived from an EMBL/GenBank/DDBJ whole genome shotgun (WGS) entry which is preliminary data.</text>
</comment>
<dbReference type="InParanoid" id="A0A1Y2AJU5"/>
<sequence>MHTCGKYRVIHTYIASRCFTTSDSRVPGHVLTHPAPLLSRLECVPTQLLLVPRPGTRPYSAPPSPSPGAGPYSAPSPSPGARPHPAPPCPSPGARPSSSTPPSLPSCVRSSA</sequence>